<keyword evidence="13 14" id="KW-0464">Manganese</keyword>
<keyword evidence="8 14" id="KW-0963">Cytoplasm</keyword>
<keyword evidence="12 14" id="KW-0378">Hydrolase</keyword>
<evidence type="ECO:0000256" key="6">
    <source>
        <dbReference type="ARBA" id="ARBA00012180"/>
    </source>
</evidence>
<feature type="binding site" evidence="14 15">
    <location>
        <position position="84"/>
    </location>
    <ligand>
        <name>a divalent metal cation</name>
        <dbReference type="ChEBI" id="CHEBI:60240"/>
    </ligand>
</feature>
<evidence type="ECO:0000256" key="12">
    <source>
        <dbReference type="ARBA" id="ARBA00022801"/>
    </source>
</evidence>
<evidence type="ECO:0000256" key="16">
    <source>
        <dbReference type="RuleBase" id="RU003515"/>
    </source>
</evidence>
<dbReference type="Pfam" id="PF01351">
    <property type="entry name" value="RNase_HII"/>
    <property type="match status" value="1"/>
</dbReference>
<evidence type="ECO:0000256" key="10">
    <source>
        <dbReference type="ARBA" id="ARBA00022723"/>
    </source>
</evidence>
<comment type="cofactor">
    <cofactor evidence="2">
        <name>Mg(2+)</name>
        <dbReference type="ChEBI" id="CHEBI:18420"/>
    </cofactor>
</comment>
<dbReference type="AlphaFoldDB" id="A0A956NKZ4"/>
<organism evidence="18 19">
    <name type="scientific">Eiseniibacteriota bacterium</name>
    <dbReference type="NCBI Taxonomy" id="2212470"/>
    <lineage>
        <taxon>Bacteria</taxon>
        <taxon>Candidatus Eiseniibacteriota</taxon>
    </lineage>
</organism>
<feature type="binding site" evidence="14 15">
    <location>
        <position position="175"/>
    </location>
    <ligand>
        <name>a divalent metal cation</name>
        <dbReference type="ChEBI" id="CHEBI:60240"/>
    </ligand>
</feature>
<evidence type="ECO:0000256" key="13">
    <source>
        <dbReference type="ARBA" id="ARBA00023211"/>
    </source>
</evidence>
<dbReference type="HAMAP" id="MF_00052_B">
    <property type="entry name" value="RNase_HII_B"/>
    <property type="match status" value="1"/>
</dbReference>
<evidence type="ECO:0000256" key="1">
    <source>
        <dbReference type="ARBA" id="ARBA00000077"/>
    </source>
</evidence>
<dbReference type="InterPro" id="IPR036397">
    <property type="entry name" value="RNaseH_sf"/>
</dbReference>
<keyword evidence="11 14" id="KW-0255">Endonuclease</keyword>
<proteinExistence type="inferred from homology"/>
<evidence type="ECO:0000256" key="7">
    <source>
        <dbReference type="ARBA" id="ARBA00019179"/>
    </source>
</evidence>
<evidence type="ECO:0000256" key="4">
    <source>
        <dbReference type="ARBA" id="ARBA00004496"/>
    </source>
</evidence>
<feature type="domain" description="RNase H type-2" evidence="17">
    <location>
        <begin position="77"/>
        <end position="266"/>
    </location>
</feature>
<comment type="caution">
    <text evidence="18">The sequence shown here is derived from an EMBL/GenBank/DDBJ whole genome shotgun (WGS) entry which is preliminary data.</text>
</comment>
<evidence type="ECO:0000256" key="14">
    <source>
        <dbReference type="HAMAP-Rule" id="MF_00052"/>
    </source>
</evidence>
<evidence type="ECO:0000256" key="11">
    <source>
        <dbReference type="ARBA" id="ARBA00022759"/>
    </source>
</evidence>
<dbReference type="GO" id="GO:0043137">
    <property type="term" value="P:DNA replication, removal of RNA primer"/>
    <property type="evidence" value="ECO:0007669"/>
    <property type="project" value="TreeGrafter"/>
</dbReference>
<dbReference type="InterPro" id="IPR024567">
    <property type="entry name" value="RNase_HII/HIII_dom"/>
</dbReference>
<dbReference type="SUPFAM" id="SSF53098">
    <property type="entry name" value="Ribonuclease H-like"/>
    <property type="match status" value="1"/>
</dbReference>
<comment type="function">
    <text evidence="3 14 16">Endonuclease that specifically degrades the RNA of RNA-DNA hybrids.</text>
</comment>
<name>A0A956NKZ4_UNCEI</name>
<comment type="cofactor">
    <cofactor evidence="14 15">
        <name>Mn(2+)</name>
        <dbReference type="ChEBI" id="CHEBI:29035"/>
    </cofactor>
    <cofactor evidence="14 15">
        <name>Mg(2+)</name>
        <dbReference type="ChEBI" id="CHEBI:18420"/>
    </cofactor>
    <text evidence="14 15">Manganese or magnesium. Binds 1 divalent metal ion per monomer in the absence of substrate. May bind a second metal ion after substrate binding.</text>
</comment>
<evidence type="ECO:0000313" key="19">
    <source>
        <dbReference type="Proteomes" id="UP000739538"/>
    </source>
</evidence>
<dbReference type="NCBIfam" id="NF000595">
    <property type="entry name" value="PRK00015.1-3"/>
    <property type="match status" value="1"/>
</dbReference>
<dbReference type="EMBL" id="JAGQHS010000254">
    <property type="protein sequence ID" value="MCA9759044.1"/>
    <property type="molecule type" value="Genomic_DNA"/>
</dbReference>
<evidence type="ECO:0000256" key="3">
    <source>
        <dbReference type="ARBA" id="ARBA00004065"/>
    </source>
</evidence>
<evidence type="ECO:0000256" key="9">
    <source>
        <dbReference type="ARBA" id="ARBA00022722"/>
    </source>
</evidence>
<dbReference type="GO" id="GO:0006298">
    <property type="term" value="P:mismatch repair"/>
    <property type="evidence" value="ECO:0007669"/>
    <property type="project" value="TreeGrafter"/>
</dbReference>
<dbReference type="Gene3D" id="3.30.420.10">
    <property type="entry name" value="Ribonuclease H-like superfamily/Ribonuclease H"/>
    <property type="match status" value="1"/>
</dbReference>
<dbReference type="NCBIfam" id="NF000594">
    <property type="entry name" value="PRK00015.1-1"/>
    <property type="match status" value="1"/>
</dbReference>
<gene>
    <name evidence="14" type="primary">rnhB</name>
    <name evidence="18" type="ORF">KDA27_24845</name>
</gene>
<comment type="similarity">
    <text evidence="5 14 16">Belongs to the RNase HII family.</text>
</comment>
<dbReference type="CDD" id="cd07182">
    <property type="entry name" value="RNase_HII_bacteria_HII_like"/>
    <property type="match status" value="1"/>
</dbReference>
<evidence type="ECO:0000256" key="8">
    <source>
        <dbReference type="ARBA" id="ARBA00022490"/>
    </source>
</evidence>
<dbReference type="Proteomes" id="UP000739538">
    <property type="component" value="Unassembled WGS sequence"/>
</dbReference>
<evidence type="ECO:0000256" key="5">
    <source>
        <dbReference type="ARBA" id="ARBA00007383"/>
    </source>
</evidence>
<evidence type="ECO:0000256" key="15">
    <source>
        <dbReference type="PROSITE-ProRule" id="PRU01319"/>
    </source>
</evidence>
<dbReference type="InterPro" id="IPR012337">
    <property type="entry name" value="RNaseH-like_sf"/>
</dbReference>
<keyword evidence="9 14" id="KW-0540">Nuclease</keyword>
<evidence type="ECO:0000259" key="17">
    <source>
        <dbReference type="PROSITE" id="PS51975"/>
    </source>
</evidence>
<dbReference type="PANTHER" id="PTHR10954">
    <property type="entry name" value="RIBONUCLEASE H2 SUBUNIT A"/>
    <property type="match status" value="1"/>
</dbReference>
<dbReference type="GO" id="GO:0030145">
    <property type="term" value="F:manganese ion binding"/>
    <property type="evidence" value="ECO:0007669"/>
    <property type="project" value="UniProtKB-UniRule"/>
</dbReference>
<keyword evidence="10 14" id="KW-0479">Metal-binding</keyword>
<protein>
    <recommendedName>
        <fullName evidence="7 14">Ribonuclease HII</fullName>
        <shortName evidence="14">RNase HII</shortName>
        <ecNumber evidence="6 14">3.1.26.4</ecNumber>
    </recommendedName>
</protein>
<accession>A0A956NKZ4</accession>
<dbReference type="EC" id="3.1.26.4" evidence="6 14"/>
<comment type="catalytic activity">
    <reaction evidence="1 14 15 16">
        <text>Endonucleolytic cleavage to 5'-phosphomonoester.</text>
        <dbReference type="EC" id="3.1.26.4"/>
    </reaction>
</comment>
<sequence>MKPPLSETSLADLRERFLVQGGPCSPQTLGRLRQDPRKGVQALAEQLARRSARARAENRRMDDLLAFERERWGKGIIRIAGTDEVGVGPLAGPVVAAAVILPPDVRVEGVNDSKQLRPEQREALSLEIRERAVTFAFGEASLEEIERINIRNAGFLAMRRALEALSPEPELVVIDAHRLDGLPWPQEPVIKADASIHCVACASVLAKVHRDAYMVEMDRLYPGYGFAEHKGYGCPSHLDALKRLGPSPIHRAGFHWAGRQLSLFGD</sequence>
<dbReference type="GO" id="GO:0003723">
    <property type="term" value="F:RNA binding"/>
    <property type="evidence" value="ECO:0007669"/>
    <property type="project" value="UniProtKB-UniRule"/>
</dbReference>
<evidence type="ECO:0000313" key="18">
    <source>
        <dbReference type="EMBL" id="MCA9759044.1"/>
    </source>
</evidence>
<feature type="binding site" evidence="14 15">
    <location>
        <position position="83"/>
    </location>
    <ligand>
        <name>a divalent metal cation</name>
        <dbReference type="ChEBI" id="CHEBI:60240"/>
    </ligand>
</feature>
<comment type="subcellular location">
    <subcellularLocation>
        <location evidence="4 14">Cytoplasm</location>
    </subcellularLocation>
</comment>
<evidence type="ECO:0000256" key="2">
    <source>
        <dbReference type="ARBA" id="ARBA00001946"/>
    </source>
</evidence>
<dbReference type="GO" id="GO:0005737">
    <property type="term" value="C:cytoplasm"/>
    <property type="evidence" value="ECO:0007669"/>
    <property type="project" value="UniProtKB-SubCell"/>
</dbReference>
<reference evidence="18" key="1">
    <citation type="submission" date="2020-04" db="EMBL/GenBank/DDBJ databases">
        <authorList>
            <person name="Zhang T."/>
        </authorList>
    </citation>
    <scope>NUCLEOTIDE SEQUENCE</scope>
    <source>
        <strain evidence="18">HKST-UBA02</strain>
    </source>
</reference>
<reference evidence="18" key="2">
    <citation type="journal article" date="2021" name="Microbiome">
        <title>Successional dynamics and alternative stable states in a saline activated sludge microbial community over 9 years.</title>
        <authorList>
            <person name="Wang Y."/>
            <person name="Ye J."/>
            <person name="Ju F."/>
            <person name="Liu L."/>
            <person name="Boyd J.A."/>
            <person name="Deng Y."/>
            <person name="Parks D.H."/>
            <person name="Jiang X."/>
            <person name="Yin X."/>
            <person name="Woodcroft B.J."/>
            <person name="Tyson G.W."/>
            <person name="Hugenholtz P."/>
            <person name="Polz M.F."/>
            <person name="Zhang T."/>
        </authorList>
    </citation>
    <scope>NUCLEOTIDE SEQUENCE</scope>
    <source>
        <strain evidence="18">HKST-UBA02</strain>
    </source>
</reference>
<dbReference type="GO" id="GO:0004523">
    <property type="term" value="F:RNA-DNA hybrid ribonuclease activity"/>
    <property type="evidence" value="ECO:0007669"/>
    <property type="project" value="UniProtKB-UniRule"/>
</dbReference>
<dbReference type="GO" id="GO:0032299">
    <property type="term" value="C:ribonuclease H2 complex"/>
    <property type="evidence" value="ECO:0007669"/>
    <property type="project" value="TreeGrafter"/>
</dbReference>
<dbReference type="InterPro" id="IPR001352">
    <property type="entry name" value="RNase_HII/HIII"/>
</dbReference>
<dbReference type="PROSITE" id="PS51975">
    <property type="entry name" value="RNASE_H_2"/>
    <property type="match status" value="1"/>
</dbReference>
<dbReference type="PANTHER" id="PTHR10954:SF18">
    <property type="entry name" value="RIBONUCLEASE HII"/>
    <property type="match status" value="1"/>
</dbReference>
<dbReference type="InterPro" id="IPR022898">
    <property type="entry name" value="RNase_HII"/>
</dbReference>